<dbReference type="InterPro" id="IPR036097">
    <property type="entry name" value="HisK_dim/P_sf"/>
</dbReference>
<dbReference type="InterPro" id="IPR005467">
    <property type="entry name" value="His_kinase_dom"/>
</dbReference>
<dbReference type="InterPro" id="IPR036890">
    <property type="entry name" value="HATPase_C_sf"/>
</dbReference>
<dbReference type="OrthoDB" id="9772100at2"/>
<proteinExistence type="predicted"/>
<evidence type="ECO:0000259" key="8">
    <source>
        <dbReference type="PROSITE" id="PS01124"/>
    </source>
</evidence>
<keyword evidence="4" id="KW-0805">Transcription regulation</keyword>
<comment type="catalytic activity">
    <reaction evidence="1">
        <text>ATP + protein L-histidine = ADP + protein N-phospho-L-histidine.</text>
        <dbReference type="EC" id="2.7.13.3"/>
    </reaction>
</comment>
<dbReference type="EC" id="2.7.13.3" evidence="2"/>
<name>A0A1E7Z9M3_9ALTE</name>
<dbReference type="Gene3D" id="1.10.287.130">
    <property type="match status" value="1"/>
</dbReference>
<dbReference type="Pfam" id="PF12833">
    <property type="entry name" value="HTH_18"/>
    <property type="match status" value="1"/>
</dbReference>
<keyword evidence="3 7" id="KW-0597">Phosphoprotein</keyword>
<evidence type="ECO:0000313" key="12">
    <source>
        <dbReference type="Proteomes" id="UP000175691"/>
    </source>
</evidence>
<dbReference type="InterPro" id="IPR015943">
    <property type="entry name" value="WD40/YVTN_repeat-like_dom_sf"/>
</dbReference>
<dbReference type="SUPFAM" id="SSF69322">
    <property type="entry name" value="Tricorn protease domain 2"/>
    <property type="match status" value="1"/>
</dbReference>
<dbReference type="InterPro" id="IPR004358">
    <property type="entry name" value="Sig_transdc_His_kin-like_C"/>
</dbReference>
<dbReference type="InterPro" id="IPR011006">
    <property type="entry name" value="CheY-like_superfamily"/>
</dbReference>
<dbReference type="SUPFAM" id="SSF52172">
    <property type="entry name" value="CheY-like"/>
    <property type="match status" value="1"/>
</dbReference>
<gene>
    <name evidence="11" type="ORF">BFC18_13395</name>
</gene>
<dbReference type="SMART" id="SM00448">
    <property type="entry name" value="REC"/>
    <property type="match status" value="1"/>
</dbReference>
<dbReference type="Gene3D" id="3.30.565.10">
    <property type="entry name" value="Histidine kinase-like ATPase, C-terminal domain"/>
    <property type="match status" value="1"/>
</dbReference>
<dbReference type="Gene3D" id="2.60.40.10">
    <property type="entry name" value="Immunoglobulins"/>
    <property type="match status" value="1"/>
</dbReference>
<evidence type="ECO:0000259" key="9">
    <source>
        <dbReference type="PROSITE" id="PS50109"/>
    </source>
</evidence>
<dbReference type="PROSITE" id="PS50110">
    <property type="entry name" value="RESPONSE_REGULATORY"/>
    <property type="match status" value="1"/>
</dbReference>
<sequence>MERTRFYQKGTLILFVLLCTVIWPVQANHYWKDANVYFDGFSTGIIRDIEYAEDGLWLGAENGLFRLAGEEAERFELPYLTSGYISDLELTVEGDIWLTVYGTGIFLKRRDGAIEKLEQGEAFQSAWQVHDTGSTLLVLTVGSVLIYDKRSSEIVRKIDGLTKRKFDGFPYIFSNKEHTLIIEGSDVLHAQDSSFKFDEYEIEKYWPRLSTVSHIAHHRNVYHVVGPEGVYSGSKLFEPEIYRSADRPLKNIKLVTSIDDTVTLVGNSLSKLTKTKVEAVRWVRNLWDDQEIGTITSATESEDGDIYIASSQKGLIYIPTFFDAITTSEQNSGLLTRALGRIVDGNSISSTKLYRKQIDEVCDIGVEKPFCQKQHLLVSAYGENDWLTVAVNNSQSNIHIYNSEWQRTDQLDVDFEIQDITISESGAIYALSETSEIYVQMSRTSWRKLPIDLANTLKFDCFFFSGKKEIYLCSKTRGLFLLDLDSGTISTEELSSSHRVKYIRSGTSDAAGTLWIATNSGLFFKNIKGDWMVLNQSDGVKDIDFEYKGLVAAKYAIFTDGDIYNYRVNSSAFANRIDSRQRRASSAVIRVIDKKSGKVIESAENNVYDLVQGDREVMLYAFINNYILRHDLKLEYLLSGEGDWVSSESTYINHDLSTLSPGTHTIALRVSDPRSYAKQLETLVTLHILPPWWRTWQAMIGYIIALMALSYLGYRNYLHRVSEQGEMLSKLVDEKHTALENSGEFLNHVLGQRQRIMANLSHEIRTPLALVVGPISQIMKSPADAEVPELLDTANRNAQRIQVLVDQMLELEKLDYMRSRPKQLYDLDHDIPKITYDLKPFAAAKEQTLSVKCSTGKSILLYEDSLEKILSNLVSNAVKYTHVGGNITVKISERSMQLLIEVSDNGQGIPDDMKGKIFERYAQLDKSKDGVGVGLALVKELVNVNDGHIKLKSSLDEGTSVSIWLPLINTEYQQSEENSVVAANEPERPDYDVMLTPPLEDKLILIVDDNDELRHYLHKQVRSHYHCLVAGSGRQALEIASRMRPDLIVTDYKMPGMDGLELIVKVREQFDELRIPVIVMSAFGDPKSIRDALSAGADSYLTKPVESELLLLRIRNVLERQQIQIVEVSTENSDDEAPTLPDFVNEKDQNFYFKFVNTLESNYTEESFNRAAMASEMAVSERQLSRKLRAIFDKTFNELLKEFRLDQAKQMLAEGMQVTQVGLEVGFSSPSQFSRVFRDVLDMTPTQYQQENVKPVRRTSQL</sequence>
<feature type="domain" description="Response regulatory" evidence="10">
    <location>
        <begin position="1003"/>
        <end position="1118"/>
    </location>
</feature>
<accession>A0A1E7Z9M3</accession>
<dbReference type="InterPro" id="IPR003594">
    <property type="entry name" value="HATPase_dom"/>
</dbReference>
<dbReference type="SUPFAM" id="SSF46689">
    <property type="entry name" value="Homeodomain-like"/>
    <property type="match status" value="1"/>
</dbReference>
<feature type="domain" description="Histidine kinase" evidence="9">
    <location>
        <begin position="759"/>
        <end position="969"/>
    </location>
</feature>
<dbReference type="PRINTS" id="PR00344">
    <property type="entry name" value="BCTRLSENSOR"/>
</dbReference>
<keyword evidence="12" id="KW-1185">Reference proteome</keyword>
<dbReference type="InterPro" id="IPR018060">
    <property type="entry name" value="HTH_AraC"/>
</dbReference>
<comment type="caution">
    <text evidence="11">The sequence shown here is derived from an EMBL/GenBank/DDBJ whole genome shotgun (WGS) entry which is preliminary data.</text>
</comment>
<dbReference type="Gene3D" id="1.10.10.60">
    <property type="entry name" value="Homeodomain-like"/>
    <property type="match status" value="1"/>
</dbReference>
<dbReference type="Gene3D" id="3.40.50.2300">
    <property type="match status" value="1"/>
</dbReference>
<protein>
    <recommendedName>
        <fullName evidence="2">histidine kinase</fullName>
        <ecNumber evidence="2">2.7.13.3</ecNumber>
    </recommendedName>
</protein>
<feature type="modified residue" description="4-aspartylphosphate" evidence="7">
    <location>
        <position position="1051"/>
    </location>
</feature>
<dbReference type="EMBL" id="MDHN01000029">
    <property type="protein sequence ID" value="OFC70177.1"/>
    <property type="molecule type" value="Genomic_DNA"/>
</dbReference>
<dbReference type="STRING" id="1656094.BFC18_13395"/>
<dbReference type="Pfam" id="PF02518">
    <property type="entry name" value="HATPase_c"/>
    <property type="match status" value="1"/>
</dbReference>
<organism evidence="11 12">
    <name type="scientific">Alteromonas confluentis</name>
    <dbReference type="NCBI Taxonomy" id="1656094"/>
    <lineage>
        <taxon>Bacteria</taxon>
        <taxon>Pseudomonadati</taxon>
        <taxon>Pseudomonadota</taxon>
        <taxon>Gammaproteobacteria</taxon>
        <taxon>Alteromonadales</taxon>
        <taxon>Alteromonadaceae</taxon>
        <taxon>Alteromonas/Salinimonas group</taxon>
        <taxon>Alteromonas</taxon>
    </lineage>
</organism>
<dbReference type="GO" id="GO:0003700">
    <property type="term" value="F:DNA-binding transcription factor activity"/>
    <property type="evidence" value="ECO:0007669"/>
    <property type="project" value="InterPro"/>
</dbReference>
<keyword evidence="5" id="KW-0238">DNA-binding</keyword>
<dbReference type="Pfam" id="PF00512">
    <property type="entry name" value="HisKA"/>
    <property type="match status" value="1"/>
</dbReference>
<dbReference type="SMART" id="SM00388">
    <property type="entry name" value="HisKA"/>
    <property type="match status" value="1"/>
</dbReference>
<evidence type="ECO:0000313" key="11">
    <source>
        <dbReference type="EMBL" id="OFC70177.1"/>
    </source>
</evidence>
<dbReference type="PANTHER" id="PTHR43547">
    <property type="entry name" value="TWO-COMPONENT HISTIDINE KINASE"/>
    <property type="match status" value="1"/>
</dbReference>
<dbReference type="CDD" id="cd00156">
    <property type="entry name" value="REC"/>
    <property type="match status" value="1"/>
</dbReference>
<dbReference type="InterPro" id="IPR009057">
    <property type="entry name" value="Homeodomain-like_sf"/>
</dbReference>
<dbReference type="GO" id="GO:0043565">
    <property type="term" value="F:sequence-specific DNA binding"/>
    <property type="evidence" value="ECO:0007669"/>
    <property type="project" value="InterPro"/>
</dbReference>
<reference evidence="11 12" key="1">
    <citation type="submission" date="2016-08" db="EMBL/GenBank/DDBJ databases">
        <authorList>
            <person name="Seilhamer J.J."/>
        </authorList>
    </citation>
    <scope>NUCLEOTIDE SEQUENCE [LARGE SCALE GENOMIC DNA]</scope>
    <source>
        <strain evidence="11 12">KCTC 42603</strain>
    </source>
</reference>
<dbReference type="CDD" id="cd00082">
    <property type="entry name" value="HisKA"/>
    <property type="match status" value="1"/>
</dbReference>
<evidence type="ECO:0000256" key="1">
    <source>
        <dbReference type="ARBA" id="ARBA00000085"/>
    </source>
</evidence>
<dbReference type="SUPFAM" id="SSF47384">
    <property type="entry name" value="Homodimeric domain of signal transducing histidine kinase"/>
    <property type="match status" value="1"/>
</dbReference>
<evidence type="ECO:0000256" key="5">
    <source>
        <dbReference type="ARBA" id="ARBA00023125"/>
    </source>
</evidence>
<dbReference type="InterPro" id="IPR001789">
    <property type="entry name" value="Sig_transdc_resp-reg_receiver"/>
</dbReference>
<evidence type="ECO:0000259" key="10">
    <source>
        <dbReference type="PROSITE" id="PS50110"/>
    </source>
</evidence>
<dbReference type="InterPro" id="IPR003661">
    <property type="entry name" value="HisK_dim/P_dom"/>
</dbReference>
<evidence type="ECO:0000256" key="4">
    <source>
        <dbReference type="ARBA" id="ARBA00023015"/>
    </source>
</evidence>
<dbReference type="PROSITE" id="PS50109">
    <property type="entry name" value="HIS_KIN"/>
    <property type="match status" value="1"/>
</dbReference>
<keyword evidence="6" id="KW-0804">Transcription</keyword>
<dbReference type="PROSITE" id="PS01124">
    <property type="entry name" value="HTH_ARAC_FAMILY_2"/>
    <property type="match status" value="1"/>
</dbReference>
<dbReference type="RefSeq" id="WP_070125819.1">
    <property type="nucleotide sequence ID" value="NZ_MDHN01000029.1"/>
</dbReference>
<dbReference type="SMART" id="SM00387">
    <property type="entry name" value="HATPase_c"/>
    <property type="match status" value="1"/>
</dbReference>
<dbReference type="Gene3D" id="2.130.10.10">
    <property type="entry name" value="YVTN repeat-like/Quinoprotein amine dehydrogenase"/>
    <property type="match status" value="2"/>
</dbReference>
<evidence type="ECO:0000256" key="2">
    <source>
        <dbReference type="ARBA" id="ARBA00012438"/>
    </source>
</evidence>
<evidence type="ECO:0000256" key="6">
    <source>
        <dbReference type="ARBA" id="ARBA00023163"/>
    </source>
</evidence>
<evidence type="ECO:0000256" key="7">
    <source>
        <dbReference type="PROSITE-ProRule" id="PRU00169"/>
    </source>
</evidence>
<dbReference type="InterPro" id="IPR013783">
    <property type="entry name" value="Ig-like_fold"/>
</dbReference>
<dbReference type="CDD" id="cd00075">
    <property type="entry name" value="HATPase"/>
    <property type="match status" value="1"/>
</dbReference>
<dbReference type="PANTHER" id="PTHR43547:SF2">
    <property type="entry name" value="HYBRID SIGNAL TRANSDUCTION HISTIDINE KINASE C"/>
    <property type="match status" value="1"/>
</dbReference>
<dbReference type="PROSITE" id="PS00041">
    <property type="entry name" value="HTH_ARAC_FAMILY_1"/>
    <property type="match status" value="1"/>
</dbReference>
<dbReference type="AlphaFoldDB" id="A0A1E7Z9M3"/>
<dbReference type="SMART" id="SM00342">
    <property type="entry name" value="HTH_ARAC"/>
    <property type="match status" value="1"/>
</dbReference>
<feature type="domain" description="HTH araC/xylS-type" evidence="8">
    <location>
        <begin position="1153"/>
        <end position="1251"/>
    </location>
</feature>
<dbReference type="Proteomes" id="UP000175691">
    <property type="component" value="Unassembled WGS sequence"/>
</dbReference>
<dbReference type="InterPro" id="IPR018062">
    <property type="entry name" value="HTH_AraC-typ_CS"/>
</dbReference>
<dbReference type="GO" id="GO:0000155">
    <property type="term" value="F:phosphorelay sensor kinase activity"/>
    <property type="evidence" value="ECO:0007669"/>
    <property type="project" value="InterPro"/>
</dbReference>
<evidence type="ECO:0000256" key="3">
    <source>
        <dbReference type="ARBA" id="ARBA00022553"/>
    </source>
</evidence>
<dbReference type="SUPFAM" id="SSF55874">
    <property type="entry name" value="ATPase domain of HSP90 chaperone/DNA topoisomerase II/histidine kinase"/>
    <property type="match status" value="1"/>
</dbReference>
<dbReference type="Pfam" id="PF00072">
    <property type="entry name" value="Response_reg"/>
    <property type="match status" value="1"/>
</dbReference>